<dbReference type="Pfam" id="PF05222">
    <property type="entry name" value="AlaDh_PNT_N"/>
    <property type="match status" value="1"/>
</dbReference>
<dbReference type="SUPFAM" id="SSF51735">
    <property type="entry name" value="NAD(P)-binding Rossmann-fold domains"/>
    <property type="match status" value="1"/>
</dbReference>
<dbReference type="Proteomes" id="UP000618818">
    <property type="component" value="Unassembled WGS sequence"/>
</dbReference>
<dbReference type="Pfam" id="PF01262">
    <property type="entry name" value="AlaDh_PNT_C"/>
    <property type="match status" value="1"/>
</dbReference>
<evidence type="ECO:0000313" key="6">
    <source>
        <dbReference type="Proteomes" id="UP000618818"/>
    </source>
</evidence>
<dbReference type="PANTHER" id="PTHR42795">
    <property type="entry name" value="ALANINE DEHYDROGENASE"/>
    <property type="match status" value="1"/>
</dbReference>
<organism evidence="5 6">
    <name type="scientific">Nocardioides cavernae</name>
    <dbReference type="NCBI Taxonomy" id="1921566"/>
    <lineage>
        <taxon>Bacteria</taxon>
        <taxon>Bacillati</taxon>
        <taxon>Actinomycetota</taxon>
        <taxon>Actinomycetes</taxon>
        <taxon>Propionibacteriales</taxon>
        <taxon>Nocardioidaceae</taxon>
        <taxon>Nocardioides</taxon>
    </lineage>
</organism>
<protein>
    <submittedName>
        <fullName evidence="5">Alanine dehydrogenase</fullName>
    </submittedName>
</protein>
<keyword evidence="6" id="KW-1185">Reference proteome</keyword>
<evidence type="ECO:0000259" key="4">
    <source>
        <dbReference type="SMART" id="SM01003"/>
    </source>
</evidence>
<evidence type="ECO:0000313" key="5">
    <source>
        <dbReference type="EMBL" id="MBD3927165.1"/>
    </source>
</evidence>
<dbReference type="InterPro" id="IPR007698">
    <property type="entry name" value="AlaDH/PNT_NAD(H)-bd"/>
</dbReference>
<feature type="region of interest" description="Disordered" evidence="2">
    <location>
        <begin position="1"/>
        <end position="92"/>
    </location>
</feature>
<dbReference type="EMBL" id="JACXYZ010000004">
    <property type="protein sequence ID" value="MBD3927165.1"/>
    <property type="molecule type" value="Genomic_DNA"/>
</dbReference>
<comment type="caution">
    <text evidence="5">The sequence shown here is derived from an EMBL/GenBank/DDBJ whole genome shotgun (WGS) entry which is preliminary data.</text>
</comment>
<gene>
    <name evidence="5" type="ORF">IEZ26_21265</name>
</gene>
<feature type="compositionally biased region" description="Low complexity" evidence="2">
    <location>
        <begin position="1"/>
        <end position="20"/>
    </location>
</feature>
<feature type="domain" description="Alanine dehydrogenase/pyridine nucleotide transhydrogenase N-terminal" evidence="4">
    <location>
        <begin position="101"/>
        <end position="238"/>
    </location>
</feature>
<dbReference type="SMART" id="SM01002">
    <property type="entry name" value="AlaDh_PNT_C"/>
    <property type="match status" value="1"/>
</dbReference>
<dbReference type="SMART" id="SM01003">
    <property type="entry name" value="AlaDh_PNT_N"/>
    <property type="match status" value="1"/>
</dbReference>
<dbReference type="SUPFAM" id="SSF52283">
    <property type="entry name" value="Formate/glycerate dehydrogenase catalytic domain-like"/>
    <property type="match status" value="1"/>
</dbReference>
<evidence type="ECO:0000256" key="1">
    <source>
        <dbReference type="ARBA" id="ARBA00023002"/>
    </source>
</evidence>
<feature type="compositionally biased region" description="Basic and acidic residues" evidence="2">
    <location>
        <begin position="72"/>
        <end position="85"/>
    </location>
</feature>
<dbReference type="InterPro" id="IPR007886">
    <property type="entry name" value="AlaDH/PNT_N"/>
</dbReference>
<dbReference type="CDD" id="cd12181">
    <property type="entry name" value="ceo_syn"/>
    <property type="match status" value="1"/>
</dbReference>
<keyword evidence="1" id="KW-0560">Oxidoreductase</keyword>
<feature type="domain" description="Alanine dehydrogenase/pyridine nucleotide transhydrogenase NAD(H)-binding" evidence="3">
    <location>
        <begin position="241"/>
        <end position="403"/>
    </location>
</feature>
<name>A0ABR8NJ04_9ACTN</name>
<sequence length="474" mass="51386">MRAASSAASRTRSAASAASAPRCESSTPVTLVGTRSVAARSHPGFRPRSPDERQVATARHVQEVRQVPQGEAGREARQGCGEERRRRGPAAQEEVTALRLGVIGTSAKENEHRLPLHPDHLSRLAPDVASRTTLEHGYAHRFGIDDDDLAPLVAGFASRDEILHDADVVVLPKPQHEDVAAMRPGQVLWGWPHCVQDPAITQLAIDRELTLIAFEAMNHWTADGHVGLHVFHKNNELAGYCSVLQAMELVGITGDYGRRLSAVVIGFGATARGAVTALKAHGVGDVAVLTTRGVAAVGSPIHSVLIRQFDHDPDDPGASQVITDRGRVPLAPYLAENDIVVNCTFQNTAAPLTYLQTEDLAEFRRGSLIVDVSCDEGMGFSWAVPTTFDDPMFTVGDRVHYYAVDHSPSYLWNSATWENSEALLPFVDTVLAGPQAWDADETISRAIEIRDGRICNPAILAFQGRAAEHPYRVL</sequence>
<dbReference type="InterPro" id="IPR046951">
    <property type="entry name" value="CEOS"/>
</dbReference>
<evidence type="ECO:0000259" key="3">
    <source>
        <dbReference type="SMART" id="SM01002"/>
    </source>
</evidence>
<evidence type="ECO:0000256" key="2">
    <source>
        <dbReference type="SAM" id="MobiDB-lite"/>
    </source>
</evidence>
<proteinExistence type="predicted"/>
<dbReference type="PANTHER" id="PTHR42795:SF1">
    <property type="entry name" value="ALANINE DEHYDROGENASE"/>
    <property type="match status" value="1"/>
</dbReference>
<dbReference type="Gene3D" id="3.40.50.720">
    <property type="entry name" value="NAD(P)-binding Rossmann-like Domain"/>
    <property type="match status" value="2"/>
</dbReference>
<accession>A0ABR8NJ04</accession>
<dbReference type="InterPro" id="IPR036291">
    <property type="entry name" value="NAD(P)-bd_dom_sf"/>
</dbReference>
<reference evidence="5 6" key="1">
    <citation type="submission" date="2020-09" db="EMBL/GenBank/DDBJ databases">
        <title>novel species in genus Nocardioides.</title>
        <authorList>
            <person name="Zhang G."/>
        </authorList>
    </citation>
    <scope>NUCLEOTIDE SEQUENCE [LARGE SCALE GENOMIC DNA]</scope>
    <source>
        <strain evidence="5 6">KCTC 39551</strain>
    </source>
</reference>